<feature type="signal peptide" evidence="2">
    <location>
        <begin position="1"/>
        <end position="25"/>
    </location>
</feature>
<evidence type="ECO:0000256" key="1">
    <source>
        <dbReference type="SAM" id="MobiDB-lite"/>
    </source>
</evidence>
<evidence type="ECO:0000313" key="3">
    <source>
        <dbReference type="EMBL" id="MFC7291856.1"/>
    </source>
</evidence>
<evidence type="ECO:0008006" key="5">
    <source>
        <dbReference type="Google" id="ProtNLM"/>
    </source>
</evidence>
<sequence>MTNFVGKAVLLSAMMVTGLITSGCASTSTSTLLPTDIPYLYGPTAMDMPVSASANSQRCDAIFEEINTLNTGLGSTTSEEAPAPEATASDRVLNYAKDFALETVKGPFQPLLQTKRAIFNDEEKARLLDEGETRGQIRRAYLMGLARGIPCANKPMESLIQASSEPEPDTPALGIASLTPVLAP</sequence>
<evidence type="ECO:0000313" key="4">
    <source>
        <dbReference type="Proteomes" id="UP001596492"/>
    </source>
</evidence>
<dbReference type="EMBL" id="JBHTBR010000005">
    <property type="protein sequence ID" value="MFC7291856.1"/>
    <property type="molecule type" value="Genomic_DNA"/>
</dbReference>
<dbReference type="RefSeq" id="WP_382167094.1">
    <property type="nucleotide sequence ID" value="NZ_JBHTBR010000005.1"/>
</dbReference>
<comment type="caution">
    <text evidence="3">The sequence shown here is derived from an EMBL/GenBank/DDBJ whole genome shotgun (WGS) entry which is preliminary data.</text>
</comment>
<evidence type="ECO:0000256" key="2">
    <source>
        <dbReference type="SAM" id="SignalP"/>
    </source>
</evidence>
<protein>
    <recommendedName>
        <fullName evidence="5">Lipoprotein</fullName>
    </recommendedName>
</protein>
<accession>A0ABW2ILU7</accession>
<dbReference type="Proteomes" id="UP001596492">
    <property type="component" value="Unassembled WGS sequence"/>
</dbReference>
<keyword evidence="2" id="KW-0732">Signal</keyword>
<feature type="region of interest" description="Disordered" evidence="1">
    <location>
        <begin position="162"/>
        <end position="184"/>
    </location>
</feature>
<name>A0ABW2ILU7_9PROT</name>
<dbReference type="PROSITE" id="PS51257">
    <property type="entry name" value="PROKAR_LIPOPROTEIN"/>
    <property type="match status" value="1"/>
</dbReference>
<organism evidence="3 4">
    <name type="scientific">Hirschia litorea</name>
    <dbReference type="NCBI Taxonomy" id="1199156"/>
    <lineage>
        <taxon>Bacteria</taxon>
        <taxon>Pseudomonadati</taxon>
        <taxon>Pseudomonadota</taxon>
        <taxon>Alphaproteobacteria</taxon>
        <taxon>Hyphomonadales</taxon>
        <taxon>Hyphomonadaceae</taxon>
        <taxon>Hirschia</taxon>
    </lineage>
</organism>
<feature type="chain" id="PRO_5045732390" description="Lipoprotein" evidence="2">
    <location>
        <begin position="26"/>
        <end position="184"/>
    </location>
</feature>
<keyword evidence="4" id="KW-1185">Reference proteome</keyword>
<reference evidence="4" key="1">
    <citation type="journal article" date="2019" name="Int. J. Syst. Evol. Microbiol.">
        <title>The Global Catalogue of Microorganisms (GCM) 10K type strain sequencing project: providing services to taxonomists for standard genome sequencing and annotation.</title>
        <authorList>
            <consortium name="The Broad Institute Genomics Platform"/>
            <consortium name="The Broad Institute Genome Sequencing Center for Infectious Disease"/>
            <person name="Wu L."/>
            <person name="Ma J."/>
        </authorList>
    </citation>
    <scope>NUCLEOTIDE SEQUENCE [LARGE SCALE GENOMIC DNA]</scope>
    <source>
        <strain evidence="4">CCUG 51308</strain>
    </source>
</reference>
<proteinExistence type="predicted"/>
<gene>
    <name evidence="3" type="ORF">ACFQS8_09535</name>
</gene>